<dbReference type="EMBL" id="CM042016">
    <property type="protein sequence ID" value="KAI3700009.1"/>
    <property type="molecule type" value="Genomic_DNA"/>
</dbReference>
<dbReference type="Proteomes" id="UP001055811">
    <property type="component" value="Linkage Group LG08"/>
</dbReference>
<sequence length="216" mass="24658">MLPLLRFLLPSHVFEKVKELPVSCSGIPFFLHLCIETLISSSIDVRSSNQQLICASDHITIRKISTVDSDKPDFAIHQSRFVVHLVIDQSQFCNHLQLGGIEEGEEPTSAVVRELREETGVVSAKIISEVPKWLTYDFPPAVKAKVNRLWGGGEWHGQAQKWFLMRLTKDESEINLASGEVDPEFSEWKWASPEEVIERANMMYEKTWVLTKFGYL</sequence>
<protein>
    <submittedName>
        <fullName evidence="1">Uncharacterized protein</fullName>
    </submittedName>
</protein>
<organism evidence="1 2">
    <name type="scientific">Cichorium intybus</name>
    <name type="common">Chicory</name>
    <dbReference type="NCBI Taxonomy" id="13427"/>
    <lineage>
        <taxon>Eukaryota</taxon>
        <taxon>Viridiplantae</taxon>
        <taxon>Streptophyta</taxon>
        <taxon>Embryophyta</taxon>
        <taxon>Tracheophyta</taxon>
        <taxon>Spermatophyta</taxon>
        <taxon>Magnoliopsida</taxon>
        <taxon>eudicotyledons</taxon>
        <taxon>Gunneridae</taxon>
        <taxon>Pentapetalae</taxon>
        <taxon>asterids</taxon>
        <taxon>campanulids</taxon>
        <taxon>Asterales</taxon>
        <taxon>Asteraceae</taxon>
        <taxon>Cichorioideae</taxon>
        <taxon>Cichorieae</taxon>
        <taxon>Cichoriinae</taxon>
        <taxon>Cichorium</taxon>
    </lineage>
</organism>
<reference evidence="2" key="1">
    <citation type="journal article" date="2022" name="Mol. Ecol. Resour.">
        <title>The genomes of chicory, endive, great burdock and yacon provide insights into Asteraceae palaeo-polyploidization history and plant inulin production.</title>
        <authorList>
            <person name="Fan W."/>
            <person name="Wang S."/>
            <person name="Wang H."/>
            <person name="Wang A."/>
            <person name="Jiang F."/>
            <person name="Liu H."/>
            <person name="Zhao H."/>
            <person name="Xu D."/>
            <person name="Zhang Y."/>
        </authorList>
    </citation>
    <scope>NUCLEOTIDE SEQUENCE [LARGE SCALE GENOMIC DNA]</scope>
    <source>
        <strain evidence="2">cv. Punajuju</strain>
    </source>
</reference>
<name>A0ACB8ZQM5_CICIN</name>
<evidence type="ECO:0000313" key="1">
    <source>
        <dbReference type="EMBL" id="KAI3700009.1"/>
    </source>
</evidence>
<reference evidence="1 2" key="2">
    <citation type="journal article" date="2022" name="Mol. Ecol. Resour.">
        <title>The genomes of chicory, endive, great burdock and yacon provide insights into Asteraceae paleo-polyploidization history and plant inulin production.</title>
        <authorList>
            <person name="Fan W."/>
            <person name="Wang S."/>
            <person name="Wang H."/>
            <person name="Wang A."/>
            <person name="Jiang F."/>
            <person name="Liu H."/>
            <person name="Zhao H."/>
            <person name="Xu D."/>
            <person name="Zhang Y."/>
        </authorList>
    </citation>
    <scope>NUCLEOTIDE SEQUENCE [LARGE SCALE GENOMIC DNA]</scope>
    <source>
        <strain evidence="2">cv. Punajuju</strain>
        <tissue evidence="1">Leaves</tissue>
    </source>
</reference>
<proteinExistence type="predicted"/>
<evidence type="ECO:0000313" key="2">
    <source>
        <dbReference type="Proteomes" id="UP001055811"/>
    </source>
</evidence>
<accession>A0ACB8ZQM5</accession>
<comment type="caution">
    <text evidence="1">The sequence shown here is derived from an EMBL/GenBank/DDBJ whole genome shotgun (WGS) entry which is preliminary data.</text>
</comment>
<keyword evidence="2" id="KW-1185">Reference proteome</keyword>
<gene>
    <name evidence="1" type="ORF">L2E82_44622</name>
</gene>